<comment type="subcellular location">
    <subcellularLocation>
        <location evidence="1">Cytoplasm</location>
    </subcellularLocation>
</comment>
<keyword evidence="7" id="KW-0808">Transferase</keyword>
<dbReference type="GO" id="GO:0032259">
    <property type="term" value="P:methylation"/>
    <property type="evidence" value="ECO:0007669"/>
    <property type="project" value="UniProtKB-KW"/>
</dbReference>
<dbReference type="EMBL" id="JAPJZI010000001">
    <property type="protein sequence ID" value="MDA5400272.1"/>
    <property type="molecule type" value="Genomic_DNA"/>
</dbReference>
<sequence>MADDLQQERDSFARMMAAAGGADDPRFEAAVRAVPREAFLGPPPWRIVAIGRQSDPLVDDPRCLYRNVLISLDESLRINNGEPYLHARWIVRADPKAGDLVTHIGAGTGYYSAILARLVSPGGHVDAIEIEQHLARAAAENLRGYENVSVRADNAVVASLSPSDVIYVNAGVVEPPLNWLDAFKDGGRMILPWCPWEGWGVALLVRARGGRLNTEPFMPVGFIPCQDASDVGEGAQLPGRDTIWSVRSIRRTSKEQPDKTAVASFKNVWFSSEPA</sequence>
<evidence type="ECO:0000256" key="7">
    <source>
        <dbReference type="ARBA" id="ARBA00022679"/>
    </source>
</evidence>
<dbReference type="CDD" id="cd02440">
    <property type="entry name" value="AdoMet_MTases"/>
    <property type="match status" value="1"/>
</dbReference>
<keyword evidence="13" id="KW-1185">Reference proteome</keyword>
<protein>
    <recommendedName>
        <fullName evidence="4">Protein-L-isoaspartate O-methyltransferase</fullName>
        <ecNumber evidence="3">2.1.1.77</ecNumber>
    </recommendedName>
    <alternativeName>
        <fullName evidence="11">L-isoaspartyl protein carboxyl methyltransferase</fullName>
    </alternativeName>
    <alternativeName>
        <fullName evidence="9">Protein L-isoaspartyl methyltransferase</fullName>
    </alternativeName>
    <alternativeName>
        <fullName evidence="10">Protein-beta-aspartate methyltransferase</fullName>
    </alternativeName>
</protein>
<dbReference type="AlphaFoldDB" id="A0A9X3UJF4"/>
<dbReference type="EC" id="2.1.1.77" evidence="3"/>
<evidence type="ECO:0000313" key="13">
    <source>
        <dbReference type="Proteomes" id="UP001151234"/>
    </source>
</evidence>
<evidence type="ECO:0000256" key="3">
    <source>
        <dbReference type="ARBA" id="ARBA00011890"/>
    </source>
</evidence>
<dbReference type="Gene3D" id="3.40.50.150">
    <property type="entry name" value="Vaccinia Virus protein VP39"/>
    <property type="match status" value="1"/>
</dbReference>
<organism evidence="12 13">
    <name type="scientific">Hoeflea prorocentri</name>
    <dbReference type="NCBI Taxonomy" id="1922333"/>
    <lineage>
        <taxon>Bacteria</taxon>
        <taxon>Pseudomonadati</taxon>
        <taxon>Pseudomonadota</taxon>
        <taxon>Alphaproteobacteria</taxon>
        <taxon>Hyphomicrobiales</taxon>
        <taxon>Rhizobiaceae</taxon>
        <taxon>Hoeflea</taxon>
    </lineage>
</organism>
<evidence type="ECO:0000256" key="4">
    <source>
        <dbReference type="ARBA" id="ARBA00013346"/>
    </source>
</evidence>
<comment type="caution">
    <text evidence="12">The sequence shown here is derived from an EMBL/GenBank/DDBJ whole genome shotgun (WGS) entry which is preliminary data.</text>
</comment>
<dbReference type="PANTHER" id="PTHR11579">
    <property type="entry name" value="PROTEIN-L-ISOASPARTATE O-METHYLTRANSFERASE"/>
    <property type="match status" value="1"/>
</dbReference>
<dbReference type="SUPFAM" id="SSF53335">
    <property type="entry name" value="S-adenosyl-L-methionine-dependent methyltransferases"/>
    <property type="match status" value="1"/>
</dbReference>
<accession>A0A9X3UJF4</accession>
<reference evidence="12" key="1">
    <citation type="submission" date="2022-11" db="EMBL/GenBank/DDBJ databases">
        <title>Draft genome sequence of Hoeflea poritis E7-10 and Hoeflea prorocentri PM5-8, separated from scleractinian coral Porites lutea and marine dinoflagellate.</title>
        <authorList>
            <person name="Zhang G."/>
            <person name="Wei Q."/>
            <person name="Cai L."/>
        </authorList>
    </citation>
    <scope>NUCLEOTIDE SEQUENCE</scope>
    <source>
        <strain evidence="12">PM5-8</strain>
    </source>
</reference>
<evidence type="ECO:0000256" key="9">
    <source>
        <dbReference type="ARBA" id="ARBA00030757"/>
    </source>
</evidence>
<evidence type="ECO:0000256" key="1">
    <source>
        <dbReference type="ARBA" id="ARBA00004496"/>
    </source>
</evidence>
<gene>
    <name evidence="12" type="ORF">OQ273_16965</name>
</gene>
<evidence type="ECO:0000313" key="12">
    <source>
        <dbReference type="EMBL" id="MDA5400272.1"/>
    </source>
</evidence>
<evidence type="ECO:0000256" key="8">
    <source>
        <dbReference type="ARBA" id="ARBA00022691"/>
    </source>
</evidence>
<name>A0A9X3UJF4_9HYPH</name>
<comment type="similarity">
    <text evidence="2">Belongs to the methyltransferase superfamily. L-isoaspartyl/D-aspartyl protein methyltransferase family.</text>
</comment>
<dbReference type="GO" id="GO:0005737">
    <property type="term" value="C:cytoplasm"/>
    <property type="evidence" value="ECO:0007669"/>
    <property type="project" value="UniProtKB-SubCell"/>
</dbReference>
<evidence type="ECO:0000256" key="11">
    <source>
        <dbReference type="ARBA" id="ARBA00031350"/>
    </source>
</evidence>
<dbReference type="GO" id="GO:0004719">
    <property type="term" value="F:protein-L-isoaspartate (D-aspartate) O-methyltransferase activity"/>
    <property type="evidence" value="ECO:0007669"/>
    <property type="project" value="UniProtKB-EC"/>
</dbReference>
<dbReference type="InterPro" id="IPR000682">
    <property type="entry name" value="PCMT"/>
</dbReference>
<keyword evidence="8" id="KW-0949">S-adenosyl-L-methionine</keyword>
<proteinExistence type="inferred from homology"/>
<evidence type="ECO:0000256" key="5">
    <source>
        <dbReference type="ARBA" id="ARBA00022490"/>
    </source>
</evidence>
<keyword evidence="6 12" id="KW-0489">Methyltransferase</keyword>
<dbReference type="InterPro" id="IPR029063">
    <property type="entry name" value="SAM-dependent_MTases_sf"/>
</dbReference>
<dbReference type="Proteomes" id="UP001151234">
    <property type="component" value="Unassembled WGS sequence"/>
</dbReference>
<evidence type="ECO:0000256" key="10">
    <source>
        <dbReference type="ARBA" id="ARBA00031323"/>
    </source>
</evidence>
<evidence type="ECO:0000256" key="6">
    <source>
        <dbReference type="ARBA" id="ARBA00022603"/>
    </source>
</evidence>
<dbReference type="PANTHER" id="PTHR11579:SF0">
    <property type="entry name" value="PROTEIN-L-ISOASPARTATE(D-ASPARTATE) O-METHYLTRANSFERASE"/>
    <property type="match status" value="1"/>
</dbReference>
<keyword evidence="5" id="KW-0963">Cytoplasm</keyword>
<dbReference type="Pfam" id="PF01135">
    <property type="entry name" value="PCMT"/>
    <property type="match status" value="1"/>
</dbReference>
<evidence type="ECO:0000256" key="2">
    <source>
        <dbReference type="ARBA" id="ARBA00005369"/>
    </source>
</evidence>
<dbReference type="RefSeq" id="WP_267991728.1">
    <property type="nucleotide sequence ID" value="NZ_JAPJZI010000001.1"/>
</dbReference>